<dbReference type="InterPro" id="IPR004119">
    <property type="entry name" value="EcKL"/>
</dbReference>
<dbReference type="Pfam" id="PF02958">
    <property type="entry name" value="EcKL"/>
    <property type="match status" value="1"/>
</dbReference>
<gene>
    <name evidence="1" type="ORF">RM544_10605</name>
</gene>
<comment type="caution">
    <text evidence="1">The sequence shown here is derived from an EMBL/GenBank/DDBJ whole genome shotgun (WGS) entry which is preliminary data.</text>
</comment>
<accession>A0AAW8R3K1</accession>
<dbReference type="Proteomes" id="UP001249020">
    <property type="component" value="Unassembled WGS sequence"/>
</dbReference>
<dbReference type="PANTHER" id="PTHR11012">
    <property type="entry name" value="PROTEIN KINASE-LIKE DOMAIN-CONTAINING"/>
    <property type="match status" value="1"/>
</dbReference>
<dbReference type="EMBL" id="JAVRIE010000004">
    <property type="protein sequence ID" value="MDT0582989.1"/>
    <property type="molecule type" value="Genomic_DNA"/>
</dbReference>
<evidence type="ECO:0000313" key="1">
    <source>
        <dbReference type="EMBL" id="MDT0582989.1"/>
    </source>
</evidence>
<dbReference type="AlphaFoldDB" id="A0AAW8R3K1"/>
<dbReference type="PANTHER" id="PTHR11012:SF30">
    <property type="entry name" value="PROTEIN KINASE-LIKE DOMAIN-CONTAINING"/>
    <property type="match status" value="1"/>
</dbReference>
<dbReference type="RefSeq" id="WP_311361769.1">
    <property type="nucleotide sequence ID" value="NZ_JAVRIE010000004.1"/>
</dbReference>
<dbReference type="Gene3D" id="3.90.1200.10">
    <property type="match status" value="1"/>
</dbReference>
<protein>
    <submittedName>
        <fullName evidence="1">Phosphotransferase</fullName>
    </submittedName>
</protein>
<evidence type="ECO:0000313" key="2">
    <source>
        <dbReference type="Proteomes" id="UP001249020"/>
    </source>
</evidence>
<dbReference type="InterPro" id="IPR011009">
    <property type="entry name" value="Kinase-like_dom_sf"/>
</dbReference>
<keyword evidence="2" id="KW-1185">Reference proteome</keyword>
<dbReference type="SUPFAM" id="SSF56112">
    <property type="entry name" value="Protein kinase-like (PK-like)"/>
    <property type="match status" value="1"/>
</dbReference>
<proteinExistence type="predicted"/>
<sequence>MTTDNNTDSILTELLKTTQVRKLESLQALWSGYGEIARYLDIDNDRSFIVKTVDPTNKQKHPRDWNSNKSHQRKLSSYHNERLFYQNYAHLTDAFCRVPKCIATRSNEDEGSSLSWLVMDDLDALGFSARSSNPNIQLVKLGLRWLAYFHAKFLQKECDKLWSIGTYWHLSTRPDEWQKMPPSELKLKAAQINVKLNHAQYQTLVHGDAKVANFCFNETGTDLAAVDFQYVGKGVGIKDVIYFLGSCLSDSSLHKDANKLIHYYFELLRHAAAAYACDLDIELVIKEWASLTPFAWADFERFLVGWAPDHAKLNSFSNEQTAIALRQIEQ</sequence>
<name>A0AAW8R3K1_9ALTE</name>
<organism evidence="1 2">
    <name type="scientific">Brumicola blandensis</name>
    <dbReference type="NCBI Taxonomy" id="3075611"/>
    <lineage>
        <taxon>Bacteria</taxon>
        <taxon>Pseudomonadati</taxon>
        <taxon>Pseudomonadota</taxon>
        <taxon>Gammaproteobacteria</taxon>
        <taxon>Alteromonadales</taxon>
        <taxon>Alteromonadaceae</taxon>
        <taxon>Brumicola</taxon>
    </lineage>
</organism>
<reference evidence="1 2" key="1">
    <citation type="submission" date="2023-09" db="EMBL/GenBank/DDBJ databases">
        <authorList>
            <person name="Rey-Velasco X."/>
        </authorList>
    </citation>
    <scope>NUCLEOTIDE SEQUENCE [LARGE SCALE GENOMIC DNA]</scope>
    <source>
        <strain evidence="1 2">W409</strain>
    </source>
</reference>